<accession>A0A7L4URY5</accession>
<dbReference type="RefSeq" id="WP_116496066.1">
    <property type="nucleotide sequence ID" value="NZ_QENZ01000003.1"/>
</dbReference>
<keyword evidence="1" id="KW-1133">Transmembrane helix</keyword>
<feature type="transmembrane region" description="Helical" evidence="1">
    <location>
        <begin position="46"/>
        <end position="69"/>
    </location>
</feature>
<keyword evidence="1" id="KW-0812">Transmembrane</keyword>
<proteinExistence type="predicted"/>
<evidence type="ECO:0000256" key="1">
    <source>
        <dbReference type="SAM" id="Phobius"/>
    </source>
</evidence>
<organism evidence="2 3">
    <name type="scientific">Balneicella halophila</name>
    <dbReference type="NCBI Taxonomy" id="1537566"/>
    <lineage>
        <taxon>Bacteria</taxon>
        <taxon>Pseudomonadati</taxon>
        <taxon>Bacteroidota</taxon>
        <taxon>Bacteroidia</taxon>
        <taxon>Bacteroidales</taxon>
        <taxon>Balneicellaceae</taxon>
        <taxon>Balneicella</taxon>
    </lineage>
</organism>
<keyword evidence="3" id="KW-1185">Reference proteome</keyword>
<name>A0A7L4URY5_BALHA</name>
<reference evidence="2 3" key="1">
    <citation type="submission" date="2018-05" db="EMBL/GenBank/DDBJ databases">
        <title>Genomic Encyclopedia of Type Strains, Phase IV (KMG-IV): sequencing the most valuable type-strain genomes for metagenomic binning, comparative biology and taxonomic classification.</title>
        <authorList>
            <person name="Goeker M."/>
        </authorList>
    </citation>
    <scope>NUCLEOTIDE SEQUENCE [LARGE SCALE GENOMIC DNA]</scope>
    <source>
        <strain evidence="2 3">DSM 28579</strain>
    </source>
</reference>
<dbReference type="EMBL" id="QENZ01000003">
    <property type="protein sequence ID" value="PVX52538.1"/>
    <property type="molecule type" value="Genomic_DNA"/>
</dbReference>
<sequence>MALENITHNAKELKAQMENVMSDNMDYYKLLGFKIAAKTATGLTKILIVALACLLIVFFLCLAGGFALGEYWGNNAYGFLTMAGIILVALILFLALKKFIVDRPILRILSEIVKED</sequence>
<feature type="transmembrane region" description="Helical" evidence="1">
    <location>
        <begin position="75"/>
        <end position="96"/>
    </location>
</feature>
<keyword evidence="1" id="KW-0472">Membrane</keyword>
<evidence type="ECO:0000313" key="3">
    <source>
        <dbReference type="Proteomes" id="UP000251835"/>
    </source>
</evidence>
<gene>
    <name evidence="2" type="ORF">C7377_0862</name>
</gene>
<evidence type="ECO:0008006" key="4">
    <source>
        <dbReference type="Google" id="ProtNLM"/>
    </source>
</evidence>
<dbReference type="AlphaFoldDB" id="A0A7L4URY5"/>
<evidence type="ECO:0000313" key="2">
    <source>
        <dbReference type="EMBL" id="PVX52538.1"/>
    </source>
</evidence>
<dbReference type="Proteomes" id="UP000251835">
    <property type="component" value="Unassembled WGS sequence"/>
</dbReference>
<comment type="caution">
    <text evidence="2">The sequence shown here is derived from an EMBL/GenBank/DDBJ whole genome shotgun (WGS) entry which is preliminary data.</text>
</comment>
<dbReference type="OrthoDB" id="1144182at2"/>
<protein>
    <recommendedName>
        <fullName evidence="4">Superfamily III holin-X</fullName>
    </recommendedName>
</protein>